<protein>
    <recommendedName>
        <fullName evidence="2">non-specific serine/threonine protein kinase</fullName>
        <ecNumber evidence="2">2.7.11.1</ecNumber>
    </recommendedName>
</protein>
<evidence type="ECO:0000313" key="13">
    <source>
        <dbReference type="EMBL" id="HGQ17475.1"/>
    </source>
</evidence>
<evidence type="ECO:0000256" key="7">
    <source>
        <dbReference type="ARBA" id="ARBA00022777"/>
    </source>
</evidence>
<dbReference type="Gene3D" id="3.30.200.20">
    <property type="entry name" value="Phosphorylase Kinase, domain 1"/>
    <property type="match status" value="1"/>
</dbReference>
<dbReference type="PROSITE" id="PS50011">
    <property type="entry name" value="PROTEIN_KINASE_DOM"/>
    <property type="match status" value="1"/>
</dbReference>
<dbReference type="EC" id="2.7.11.1" evidence="2"/>
<dbReference type="EMBL" id="DTBZ01000018">
    <property type="protein sequence ID" value="HGQ17475.1"/>
    <property type="molecule type" value="Genomic_DNA"/>
</dbReference>
<dbReference type="NCBIfam" id="NF011463">
    <property type="entry name" value="PRK14879.1-4"/>
    <property type="match status" value="1"/>
</dbReference>
<name>A0A7J3JNH3_9CREN</name>
<dbReference type="InterPro" id="IPR011009">
    <property type="entry name" value="Kinase-like_dom_sf"/>
</dbReference>
<feature type="domain" description="Protein kinase" evidence="11">
    <location>
        <begin position="30"/>
        <end position="253"/>
    </location>
</feature>
<dbReference type="PANTHER" id="PTHR12209">
    <property type="entry name" value="NON-SPECIFIC SERINE/THREONINE PROTEIN KINASE"/>
    <property type="match status" value="1"/>
</dbReference>
<evidence type="ECO:0000256" key="6">
    <source>
        <dbReference type="ARBA" id="ARBA00022741"/>
    </source>
</evidence>
<evidence type="ECO:0000256" key="10">
    <source>
        <dbReference type="ARBA" id="ARBA00048679"/>
    </source>
</evidence>
<dbReference type="AlphaFoldDB" id="A0A7J3JNH3"/>
<dbReference type="Pfam" id="PF00069">
    <property type="entry name" value="Pkinase"/>
    <property type="match status" value="1"/>
</dbReference>
<keyword evidence="3" id="KW-0723">Serine/threonine-protein kinase</keyword>
<dbReference type="GO" id="GO:0005524">
    <property type="term" value="F:ATP binding"/>
    <property type="evidence" value="ECO:0007669"/>
    <property type="project" value="UniProtKB-KW"/>
</dbReference>
<evidence type="ECO:0000256" key="8">
    <source>
        <dbReference type="ARBA" id="ARBA00022840"/>
    </source>
</evidence>
<dbReference type="EMBL" id="DTAI01000015">
    <property type="protein sequence ID" value="HGN36020.1"/>
    <property type="molecule type" value="Genomic_DNA"/>
</dbReference>
<dbReference type="Gene3D" id="1.10.510.10">
    <property type="entry name" value="Transferase(Phosphotransferase) domain 1"/>
    <property type="match status" value="1"/>
</dbReference>
<sequence>MEIELPELLKNMIREKLYIYADDIKSIDILSEPLILSIGAEAYILRSRFMGIESVIKWRFPKPYMPPELDREFRSVRTETEAKIMWKSLLIGVKTSVPLYVDIDNAIIIMTYIEGNTLRELVKQTEDEELCKVCHEIGVYTAKMHMNGISHGDLTTSNVLIDSRERQVYLIDFGLASFGRRAEDYAIDIHIFFRSIESAHIAREKIMKECFLDGYEAISGSGEVSKMLRIVNDIRKRGRYVAERKLKSEWRSL</sequence>
<keyword evidence="4" id="KW-0808">Transferase</keyword>
<dbReference type="NCBIfam" id="TIGR03724">
    <property type="entry name" value="arch_bud32"/>
    <property type="match status" value="1"/>
</dbReference>
<accession>A0A7J3JNH3</accession>
<dbReference type="PANTHER" id="PTHR12209:SF0">
    <property type="entry name" value="EKC_KEOPS COMPLEX SUBUNIT TP53RK"/>
    <property type="match status" value="1"/>
</dbReference>
<keyword evidence="8" id="KW-0067">ATP-binding</keyword>
<comment type="caution">
    <text evidence="13">The sequence shown here is derived from an EMBL/GenBank/DDBJ whole genome shotgun (WGS) entry which is preliminary data.</text>
</comment>
<keyword evidence="5" id="KW-0819">tRNA processing</keyword>
<dbReference type="PROSITE" id="PS00109">
    <property type="entry name" value="PROTEIN_KINASE_TYR"/>
    <property type="match status" value="1"/>
</dbReference>
<dbReference type="InterPro" id="IPR008266">
    <property type="entry name" value="Tyr_kinase_AS"/>
</dbReference>
<evidence type="ECO:0000313" key="12">
    <source>
        <dbReference type="EMBL" id="HGN36020.1"/>
    </source>
</evidence>
<comment type="catalytic activity">
    <reaction evidence="9">
        <text>L-threonyl-[protein] + ATP = O-phospho-L-threonyl-[protein] + ADP + H(+)</text>
        <dbReference type="Rhea" id="RHEA:46608"/>
        <dbReference type="Rhea" id="RHEA-COMP:11060"/>
        <dbReference type="Rhea" id="RHEA-COMP:11605"/>
        <dbReference type="ChEBI" id="CHEBI:15378"/>
        <dbReference type="ChEBI" id="CHEBI:30013"/>
        <dbReference type="ChEBI" id="CHEBI:30616"/>
        <dbReference type="ChEBI" id="CHEBI:61977"/>
        <dbReference type="ChEBI" id="CHEBI:456216"/>
        <dbReference type="EC" id="2.7.11.1"/>
    </reaction>
</comment>
<comment type="similarity">
    <text evidence="1">Belongs to the protein kinase superfamily. BUD32 family.</text>
</comment>
<evidence type="ECO:0000256" key="2">
    <source>
        <dbReference type="ARBA" id="ARBA00012513"/>
    </source>
</evidence>
<keyword evidence="6" id="KW-0547">Nucleotide-binding</keyword>
<gene>
    <name evidence="12" type="ORF">ENT87_00490</name>
    <name evidence="13" type="ORF">ENU30_00630</name>
</gene>
<proteinExistence type="inferred from homology"/>
<reference evidence="13" key="1">
    <citation type="journal article" date="2020" name="mSystems">
        <title>Genome- and Community-Level Interaction Insights into Carbon Utilization and Element Cycling Functions of Hydrothermarchaeota in Hydrothermal Sediment.</title>
        <authorList>
            <person name="Zhou Z."/>
            <person name="Liu Y."/>
            <person name="Xu W."/>
            <person name="Pan J."/>
            <person name="Luo Z.H."/>
            <person name="Li M."/>
        </authorList>
    </citation>
    <scope>NUCLEOTIDE SEQUENCE [LARGE SCALE GENOMIC DNA]</scope>
    <source>
        <strain evidence="12">SpSt-618</strain>
        <strain evidence="13">SpSt-657</strain>
    </source>
</reference>
<comment type="catalytic activity">
    <reaction evidence="10">
        <text>L-seryl-[protein] + ATP = O-phospho-L-seryl-[protein] + ADP + H(+)</text>
        <dbReference type="Rhea" id="RHEA:17989"/>
        <dbReference type="Rhea" id="RHEA-COMP:9863"/>
        <dbReference type="Rhea" id="RHEA-COMP:11604"/>
        <dbReference type="ChEBI" id="CHEBI:15378"/>
        <dbReference type="ChEBI" id="CHEBI:29999"/>
        <dbReference type="ChEBI" id="CHEBI:30616"/>
        <dbReference type="ChEBI" id="CHEBI:83421"/>
        <dbReference type="ChEBI" id="CHEBI:456216"/>
        <dbReference type="EC" id="2.7.11.1"/>
    </reaction>
</comment>
<evidence type="ECO:0000256" key="1">
    <source>
        <dbReference type="ARBA" id="ARBA00010630"/>
    </source>
</evidence>
<organism evidence="13">
    <name type="scientific">Ignisphaera aggregans</name>
    <dbReference type="NCBI Taxonomy" id="334771"/>
    <lineage>
        <taxon>Archaea</taxon>
        <taxon>Thermoproteota</taxon>
        <taxon>Thermoprotei</taxon>
        <taxon>Desulfurococcales</taxon>
        <taxon>Desulfurococcaceae</taxon>
        <taxon>Ignisphaera</taxon>
    </lineage>
</organism>
<keyword evidence="7 13" id="KW-0418">Kinase</keyword>
<dbReference type="SUPFAM" id="SSF56112">
    <property type="entry name" value="Protein kinase-like (PK-like)"/>
    <property type="match status" value="1"/>
</dbReference>
<evidence type="ECO:0000256" key="4">
    <source>
        <dbReference type="ARBA" id="ARBA00022679"/>
    </source>
</evidence>
<evidence type="ECO:0000259" key="11">
    <source>
        <dbReference type="PROSITE" id="PS50011"/>
    </source>
</evidence>
<dbReference type="GO" id="GO:0008033">
    <property type="term" value="P:tRNA processing"/>
    <property type="evidence" value="ECO:0007669"/>
    <property type="project" value="UniProtKB-KW"/>
</dbReference>
<dbReference type="SMART" id="SM00220">
    <property type="entry name" value="S_TKc"/>
    <property type="match status" value="1"/>
</dbReference>
<dbReference type="InterPro" id="IPR022495">
    <property type="entry name" value="Bud32"/>
</dbReference>
<evidence type="ECO:0000256" key="5">
    <source>
        <dbReference type="ARBA" id="ARBA00022694"/>
    </source>
</evidence>
<evidence type="ECO:0000256" key="9">
    <source>
        <dbReference type="ARBA" id="ARBA00047899"/>
    </source>
</evidence>
<dbReference type="NCBIfam" id="NF011460">
    <property type="entry name" value="PRK14879.1-1"/>
    <property type="match status" value="1"/>
</dbReference>
<dbReference type="InterPro" id="IPR000719">
    <property type="entry name" value="Prot_kinase_dom"/>
</dbReference>
<dbReference type="GO" id="GO:0004674">
    <property type="term" value="F:protein serine/threonine kinase activity"/>
    <property type="evidence" value="ECO:0007669"/>
    <property type="project" value="UniProtKB-KW"/>
</dbReference>
<dbReference type="GO" id="GO:0005829">
    <property type="term" value="C:cytosol"/>
    <property type="evidence" value="ECO:0007669"/>
    <property type="project" value="TreeGrafter"/>
</dbReference>
<evidence type="ECO:0000256" key="3">
    <source>
        <dbReference type="ARBA" id="ARBA00022527"/>
    </source>
</evidence>